<feature type="transmembrane region" description="Helical" evidence="2">
    <location>
        <begin position="36"/>
        <end position="55"/>
    </location>
</feature>
<feature type="region of interest" description="Disordered" evidence="1">
    <location>
        <begin position="1"/>
        <end position="27"/>
    </location>
</feature>
<dbReference type="Proteomes" id="UP000478052">
    <property type="component" value="Unassembled WGS sequence"/>
</dbReference>
<dbReference type="AlphaFoldDB" id="A0A6G0ZI04"/>
<sequence length="446" mass="48927">MKHAHALAAERPRCQRTPGHPNAGAPLFSENKRRRAIVFVVVVVVAVVVGIPTPMPDLLARVCVRGACDSPGSMHRCPAVVTAERVVVTKKSKPCFSFLEKKKNSSINTGDDHRHSPRREDTRDAAAAFVVCCFAGGGRGAPVSHTKIHPILHVCPAGGPMQSQQQQLRSPALSFCSYRCCCNVLSLILSPRFFAPTPTATTHPSAPRKQGNKDESTALSSAFDDLRIFGLVIFPLYGSRAHIRALLLRGSPPPIPEFGRVRFQSAVRGSSYRGFRTHKRTHAMLSPPKHESLLAWGVGVNARAVDAAVAVCSLARAHAHTRTLANVRIYTCRRRETERGDRFGRNARAAFRGLHTPPSLLITFRFLSLSLDSAVGSCAALIAERESEREREISSSLRYRALVSLLSVNPRRNAPVKNGSTLGQVAKTVDKKFLAQPQKQQQKRRW</sequence>
<name>A0A6G0ZI04_APHCR</name>
<keyword evidence="4" id="KW-1185">Reference proteome</keyword>
<reference evidence="3 4" key="1">
    <citation type="submission" date="2019-08" db="EMBL/GenBank/DDBJ databases">
        <title>Whole genome of Aphis craccivora.</title>
        <authorList>
            <person name="Voronova N.V."/>
            <person name="Shulinski R.S."/>
            <person name="Bandarenka Y.V."/>
            <person name="Zhorov D.G."/>
            <person name="Warner D."/>
        </authorList>
    </citation>
    <scope>NUCLEOTIDE SEQUENCE [LARGE SCALE GENOMIC DNA]</scope>
    <source>
        <strain evidence="3">180601</strain>
        <tissue evidence="3">Whole Body</tissue>
    </source>
</reference>
<organism evidence="3 4">
    <name type="scientific">Aphis craccivora</name>
    <name type="common">Cowpea aphid</name>
    <dbReference type="NCBI Taxonomy" id="307492"/>
    <lineage>
        <taxon>Eukaryota</taxon>
        <taxon>Metazoa</taxon>
        <taxon>Ecdysozoa</taxon>
        <taxon>Arthropoda</taxon>
        <taxon>Hexapoda</taxon>
        <taxon>Insecta</taxon>
        <taxon>Pterygota</taxon>
        <taxon>Neoptera</taxon>
        <taxon>Paraneoptera</taxon>
        <taxon>Hemiptera</taxon>
        <taxon>Sternorrhyncha</taxon>
        <taxon>Aphidomorpha</taxon>
        <taxon>Aphidoidea</taxon>
        <taxon>Aphididae</taxon>
        <taxon>Aphidini</taxon>
        <taxon>Aphis</taxon>
        <taxon>Aphis</taxon>
    </lineage>
</organism>
<keyword evidence="2" id="KW-0472">Membrane</keyword>
<dbReference type="EMBL" id="VUJU01000420">
    <property type="protein sequence ID" value="KAF0770528.1"/>
    <property type="molecule type" value="Genomic_DNA"/>
</dbReference>
<keyword evidence="2" id="KW-0812">Transmembrane</keyword>
<evidence type="ECO:0000313" key="4">
    <source>
        <dbReference type="Proteomes" id="UP000478052"/>
    </source>
</evidence>
<accession>A0A6G0ZI04</accession>
<keyword evidence="2" id="KW-1133">Transmembrane helix</keyword>
<evidence type="ECO:0000256" key="2">
    <source>
        <dbReference type="SAM" id="Phobius"/>
    </source>
</evidence>
<gene>
    <name evidence="3" type="ORF">FWK35_00006801</name>
</gene>
<protein>
    <submittedName>
        <fullName evidence="3">Uncharacterized protein</fullName>
    </submittedName>
</protein>
<evidence type="ECO:0000256" key="1">
    <source>
        <dbReference type="SAM" id="MobiDB-lite"/>
    </source>
</evidence>
<comment type="caution">
    <text evidence="3">The sequence shown here is derived from an EMBL/GenBank/DDBJ whole genome shotgun (WGS) entry which is preliminary data.</text>
</comment>
<proteinExistence type="predicted"/>
<evidence type="ECO:0000313" key="3">
    <source>
        <dbReference type="EMBL" id="KAF0770528.1"/>
    </source>
</evidence>